<sequence length="275" mass="30572">MPRFCTLLQLNKSAQELATHIGDVVINECFCTRRNPITISAAAIYLTCQLEDKRSNRPSAEKSTNEPTKEFSGFDRELLEIETGVLLATELPNEIPENDYIKYFGPGFSLKILNGHIENLNSKSYLSTIKMQVLENLRCIQHAPSVQMQNIMAMQRLDGIASVVVEYRVRDTAVNIIHKVGKLSLIDLAGSERVFATDQRTLRSLEGTNIYRSLLALSSCINALVEGKKHNPYRNSKLTQLLKDSLGGTCNTVMIANISPSTLSFGETQKHPSLG</sequence>
<keyword evidence="5" id="KW-0175">Coiled coil</keyword>
<keyword evidence="3 8" id="KW-0067">ATP-binding</keyword>
<evidence type="ECO:0000259" key="9">
    <source>
        <dbReference type="PROSITE" id="PS50067"/>
    </source>
</evidence>
<evidence type="ECO:0000256" key="8">
    <source>
        <dbReference type="RuleBase" id="RU000394"/>
    </source>
</evidence>
<feature type="domain" description="Kinesin motor" evidence="9">
    <location>
        <begin position="162"/>
        <end position="275"/>
    </location>
</feature>
<evidence type="ECO:0000256" key="5">
    <source>
        <dbReference type="ARBA" id="ARBA00023054"/>
    </source>
</evidence>
<dbReference type="GO" id="GO:0005874">
    <property type="term" value="C:microtubule"/>
    <property type="evidence" value="ECO:0007669"/>
    <property type="project" value="UniProtKB-KW"/>
</dbReference>
<comment type="caution">
    <text evidence="7">Lacks conserved residue(s) required for the propagation of feature annotation.</text>
</comment>
<dbReference type="PROSITE" id="PS00411">
    <property type="entry name" value="KINESIN_MOTOR_1"/>
    <property type="match status" value="1"/>
</dbReference>
<evidence type="ECO:0000256" key="2">
    <source>
        <dbReference type="ARBA" id="ARBA00022741"/>
    </source>
</evidence>
<dbReference type="GO" id="GO:0017025">
    <property type="term" value="F:TBP-class protein binding"/>
    <property type="evidence" value="ECO:0007669"/>
    <property type="project" value="InterPro"/>
</dbReference>
<dbReference type="InterPro" id="IPR027640">
    <property type="entry name" value="Kinesin-like_fam"/>
</dbReference>
<reference evidence="10 12" key="1">
    <citation type="journal article" date="2022" name="Nat. Genet.">
        <title>Improved pea reference genome and pan-genome highlight genomic features and evolutionary characteristics.</title>
        <authorList>
            <person name="Yang T."/>
            <person name="Liu R."/>
            <person name="Luo Y."/>
            <person name="Hu S."/>
            <person name="Wang D."/>
            <person name="Wang C."/>
            <person name="Pandey M.K."/>
            <person name="Ge S."/>
            <person name="Xu Q."/>
            <person name="Li N."/>
            <person name="Li G."/>
            <person name="Huang Y."/>
            <person name="Saxena R.K."/>
            <person name="Ji Y."/>
            <person name="Li M."/>
            <person name="Yan X."/>
            <person name="He Y."/>
            <person name="Liu Y."/>
            <person name="Wang X."/>
            <person name="Xiang C."/>
            <person name="Varshney R.K."/>
            <person name="Ding H."/>
            <person name="Gao S."/>
            <person name="Zong X."/>
        </authorList>
    </citation>
    <scope>NUCLEOTIDE SEQUENCE [LARGE SCALE GENOMIC DNA]</scope>
    <source>
        <strain evidence="10 12">cv. Zhongwan 6</strain>
    </source>
</reference>
<dbReference type="PRINTS" id="PR00380">
    <property type="entry name" value="KINESINHEAVY"/>
</dbReference>
<dbReference type="Gene3D" id="1.10.472.10">
    <property type="entry name" value="Cyclin-like"/>
    <property type="match status" value="1"/>
</dbReference>
<dbReference type="PANTHER" id="PTHR47968">
    <property type="entry name" value="CENTROMERE PROTEIN E"/>
    <property type="match status" value="1"/>
</dbReference>
<keyword evidence="6 8" id="KW-0505">Motor protein</keyword>
<keyword evidence="12" id="KW-1185">Reference proteome</keyword>
<dbReference type="Proteomes" id="UP001058974">
    <property type="component" value="Chromosome 2"/>
</dbReference>
<proteinExistence type="inferred from homology"/>
<dbReference type="InterPro" id="IPR001752">
    <property type="entry name" value="Kinesin_motor_dom"/>
</dbReference>
<comment type="caution">
    <text evidence="10">The sequence shown here is derived from an EMBL/GenBank/DDBJ whole genome shotgun (WGS) entry which is preliminary data.</text>
</comment>
<evidence type="ECO:0000313" key="12">
    <source>
        <dbReference type="Proteomes" id="UP001058974"/>
    </source>
</evidence>
<dbReference type="InterPro" id="IPR027417">
    <property type="entry name" value="P-loop_NTPase"/>
</dbReference>
<dbReference type="GO" id="GO:0003777">
    <property type="term" value="F:microtubule motor activity"/>
    <property type="evidence" value="ECO:0007669"/>
    <property type="project" value="InterPro"/>
</dbReference>
<dbReference type="GO" id="GO:0005524">
    <property type="term" value="F:ATP binding"/>
    <property type="evidence" value="ECO:0007669"/>
    <property type="project" value="UniProtKB-KW"/>
</dbReference>
<dbReference type="InterPro" id="IPR037138">
    <property type="entry name" value="His_deacetylse_dom_sf"/>
</dbReference>
<dbReference type="SUPFAM" id="SSF47954">
    <property type="entry name" value="Cyclin-like"/>
    <property type="match status" value="1"/>
</dbReference>
<dbReference type="EMBL" id="JAMSHJ010000002">
    <property type="protein sequence ID" value="KAI5436254.1"/>
    <property type="molecule type" value="Genomic_DNA"/>
</dbReference>
<evidence type="ECO:0000256" key="4">
    <source>
        <dbReference type="ARBA" id="ARBA00022853"/>
    </source>
</evidence>
<dbReference type="Pfam" id="PF00382">
    <property type="entry name" value="TFIIB"/>
    <property type="match status" value="1"/>
</dbReference>
<dbReference type="Gramene" id="Psat02G0264200-T1">
    <property type="protein sequence ID" value="KAI5436247.1"/>
    <property type="gene ID" value="KIW84_022642"/>
</dbReference>
<dbReference type="GO" id="GO:0006325">
    <property type="term" value="P:chromatin organization"/>
    <property type="evidence" value="ECO:0007669"/>
    <property type="project" value="UniProtKB-KW"/>
</dbReference>
<keyword evidence="2 8" id="KW-0547">Nucleotide-binding</keyword>
<evidence type="ECO:0000256" key="6">
    <source>
        <dbReference type="ARBA" id="ARBA00023175"/>
    </source>
</evidence>
<dbReference type="GO" id="GO:0007018">
    <property type="term" value="P:microtubule-based movement"/>
    <property type="evidence" value="ECO:0007669"/>
    <property type="project" value="InterPro"/>
</dbReference>
<comment type="similarity">
    <text evidence="7 8">Belongs to the TRAFAC class myosin-kinesin ATPase superfamily. Kinesin family.</text>
</comment>
<dbReference type="Gene3D" id="1.20.58.1980">
    <property type="match status" value="1"/>
</dbReference>
<keyword evidence="1 8" id="KW-0493">Microtubule</keyword>
<dbReference type="InterPro" id="IPR013150">
    <property type="entry name" value="TFIIB_cyclin"/>
</dbReference>
<dbReference type="InterPro" id="IPR019821">
    <property type="entry name" value="Kinesin_motor_CS"/>
</dbReference>
<name>A0A9D4YB01_PEA</name>
<dbReference type="Pfam" id="PF00225">
    <property type="entry name" value="Kinesin"/>
    <property type="match status" value="1"/>
</dbReference>
<evidence type="ECO:0000256" key="7">
    <source>
        <dbReference type="PROSITE-ProRule" id="PRU00283"/>
    </source>
</evidence>
<dbReference type="PROSITE" id="PS50067">
    <property type="entry name" value="KINESIN_MOTOR_2"/>
    <property type="match status" value="1"/>
</dbReference>
<dbReference type="EMBL" id="JAMSHJ010000002">
    <property type="protein sequence ID" value="KAI5436247.1"/>
    <property type="molecule type" value="Genomic_DNA"/>
</dbReference>
<dbReference type="GO" id="GO:0008017">
    <property type="term" value="F:microtubule binding"/>
    <property type="evidence" value="ECO:0007669"/>
    <property type="project" value="InterPro"/>
</dbReference>
<gene>
    <name evidence="10" type="ORF">KIW84_022642</name>
    <name evidence="11" type="ORF">KIW84_022646</name>
</gene>
<dbReference type="SMART" id="SM00129">
    <property type="entry name" value="KISc"/>
    <property type="match status" value="1"/>
</dbReference>
<keyword evidence="4" id="KW-0156">Chromatin regulator</keyword>
<dbReference type="AlphaFoldDB" id="A0A9D4YB01"/>
<evidence type="ECO:0000256" key="3">
    <source>
        <dbReference type="ARBA" id="ARBA00022840"/>
    </source>
</evidence>
<organism evidence="10 12">
    <name type="scientific">Pisum sativum</name>
    <name type="common">Garden pea</name>
    <name type="synonym">Lathyrus oleraceus</name>
    <dbReference type="NCBI Taxonomy" id="3888"/>
    <lineage>
        <taxon>Eukaryota</taxon>
        <taxon>Viridiplantae</taxon>
        <taxon>Streptophyta</taxon>
        <taxon>Embryophyta</taxon>
        <taxon>Tracheophyta</taxon>
        <taxon>Spermatophyta</taxon>
        <taxon>Magnoliopsida</taxon>
        <taxon>eudicotyledons</taxon>
        <taxon>Gunneridae</taxon>
        <taxon>Pentapetalae</taxon>
        <taxon>rosids</taxon>
        <taxon>fabids</taxon>
        <taxon>Fabales</taxon>
        <taxon>Fabaceae</taxon>
        <taxon>Papilionoideae</taxon>
        <taxon>50 kb inversion clade</taxon>
        <taxon>NPAAA clade</taxon>
        <taxon>Hologalegina</taxon>
        <taxon>IRL clade</taxon>
        <taxon>Fabeae</taxon>
        <taxon>Lathyrus</taxon>
    </lineage>
</organism>
<evidence type="ECO:0000313" key="10">
    <source>
        <dbReference type="EMBL" id="KAI5436247.1"/>
    </source>
</evidence>
<dbReference type="SUPFAM" id="SSF52540">
    <property type="entry name" value="P-loop containing nucleoside triphosphate hydrolases"/>
    <property type="match status" value="1"/>
</dbReference>
<evidence type="ECO:0000313" key="11">
    <source>
        <dbReference type="EMBL" id="KAI5436254.1"/>
    </source>
</evidence>
<protein>
    <recommendedName>
        <fullName evidence="8">Kinesin-like protein</fullName>
    </recommendedName>
</protein>
<dbReference type="PANTHER" id="PTHR47968:SF13">
    <property type="entry name" value="KINESIN-LIKE PROTEIN KIF19 ISOFORM X1"/>
    <property type="match status" value="1"/>
</dbReference>
<dbReference type="Gene3D" id="3.40.800.20">
    <property type="entry name" value="Histone deacetylase domain"/>
    <property type="match status" value="1"/>
</dbReference>
<dbReference type="InterPro" id="IPR036915">
    <property type="entry name" value="Cyclin-like_sf"/>
</dbReference>
<accession>A0A9D4YB01</accession>
<dbReference type="Gramene" id="Psat02G0264600-T1">
    <property type="protein sequence ID" value="KAI5436254.1"/>
    <property type="gene ID" value="KIW84_022646"/>
</dbReference>
<evidence type="ECO:0000256" key="1">
    <source>
        <dbReference type="ARBA" id="ARBA00022701"/>
    </source>
</evidence>